<dbReference type="Gene3D" id="3.40.50.880">
    <property type="match status" value="1"/>
</dbReference>
<dbReference type="Proteomes" id="UP000001396">
    <property type="component" value="Unassembled WGS sequence"/>
</dbReference>
<dbReference type="EMBL" id="ADBJ01000025">
    <property type="protein sequence ID" value="EFA81335.1"/>
    <property type="molecule type" value="Genomic_DNA"/>
</dbReference>
<dbReference type="InterPro" id="IPR029062">
    <property type="entry name" value="Class_I_gatase-like"/>
</dbReference>
<keyword evidence="4" id="KW-1185">Reference proteome</keyword>
<accession>D3BBC8</accession>
<dbReference type="NCBIfam" id="TIGR01382">
    <property type="entry name" value="PfpI"/>
    <property type="match status" value="1"/>
</dbReference>
<dbReference type="InterPro" id="IPR002818">
    <property type="entry name" value="DJ-1/PfpI"/>
</dbReference>
<gene>
    <name evidence="3" type="primary">PFP1</name>
    <name evidence="3" type="ORF">PPL_05318</name>
</gene>
<dbReference type="AlphaFoldDB" id="D3BBC8"/>
<dbReference type="STRING" id="670386.D3BBC8"/>
<evidence type="ECO:0000313" key="4">
    <source>
        <dbReference type="Proteomes" id="UP000001396"/>
    </source>
</evidence>
<dbReference type="SUPFAM" id="SSF52317">
    <property type="entry name" value="Class I glutamine amidotransferase-like"/>
    <property type="match status" value="1"/>
</dbReference>
<feature type="domain" description="DJ-1/PfpI" evidence="2">
    <location>
        <begin position="4"/>
        <end position="186"/>
    </location>
</feature>
<dbReference type="RefSeq" id="XP_020433453.1">
    <property type="nucleotide sequence ID" value="XM_020576204.1"/>
</dbReference>
<dbReference type="OMA" id="YAWMREF"/>
<organism evidence="3 4">
    <name type="scientific">Heterostelium pallidum (strain ATCC 26659 / Pp 5 / PN500)</name>
    <name type="common">Cellular slime mold</name>
    <name type="synonym">Polysphondylium pallidum</name>
    <dbReference type="NCBI Taxonomy" id="670386"/>
    <lineage>
        <taxon>Eukaryota</taxon>
        <taxon>Amoebozoa</taxon>
        <taxon>Evosea</taxon>
        <taxon>Eumycetozoa</taxon>
        <taxon>Dictyostelia</taxon>
        <taxon>Acytosteliales</taxon>
        <taxon>Acytosteliaceae</taxon>
        <taxon>Heterostelium</taxon>
    </lineage>
</organism>
<proteinExistence type="inferred from homology"/>
<evidence type="ECO:0000256" key="1">
    <source>
        <dbReference type="ARBA" id="ARBA00008542"/>
    </source>
</evidence>
<dbReference type="InterPro" id="IPR006286">
    <property type="entry name" value="C56_PfpI-like"/>
</dbReference>
<dbReference type="InParanoid" id="D3BBC8"/>
<evidence type="ECO:0000259" key="2">
    <source>
        <dbReference type="Pfam" id="PF01965"/>
    </source>
</evidence>
<dbReference type="PANTHER" id="PTHR42733:SF2">
    <property type="entry name" value="DJ-1_THIJ_PFPI FAMILY PROTEIN"/>
    <property type="match status" value="1"/>
</dbReference>
<protein>
    <submittedName>
        <fullName evidence="3">DJ-1/ThiJ/PfpI family protein</fullName>
    </submittedName>
</protein>
<sequence length="194" mass="21435">MTKKKILMIIGDYVEDYEVMVPFQCLEMVGHIVHVVSPDKKSGDFCVTAVHDFLPGEQTYTELRGHRFKLNFDFAAVKECDYDALVIPGGRAPEFLRLNAKVIELTQQFHHSKKPIASICHGPQILAAAGVLKGIRCTSYPACKPELILAGANFQDTAADKAVSDHNIVSAVAWPGHSEWLALFLEKLGTKITL</sequence>
<evidence type="ECO:0000313" key="3">
    <source>
        <dbReference type="EMBL" id="EFA81335.1"/>
    </source>
</evidence>
<dbReference type="CDD" id="cd03169">
    <property type="entry name" value="GATase1_PfpI_1"/>
    <property type="match status" value="1"/>
</dbReference>
<comment type="caution">
    <text evidence="3">The sequence shown here is derived from an EMBL/GenBank/DDBJ whole genome shotgun (WGS) entry which is preliminary data.</text>
</comment>
<reference evidence="3 4" key="1">
    <citation type="journal article" date="2011" name="Genome Res.">
        <title>Phylogeny-wide analysis of social amoeba genomes highlights ancient origins for complex intercellular communication.</title>
        <authorList>
            <person name="Heidel A.J."/>
            <person name="Lawal H.M."/>
            <person name="Felder M."/>
            <person name="Schilde C."/>
            <person name="Helps N.R."/>
            <person name="Tunggal B."/>
            <person name="Rivero F."/>
            <person name="John U."/>
            <person name="Schleicher M."/>
            <person name="Eichinger L."/>
            <person name="Platzer M."/>
            <person name="Noegel A.A."/>
            <person name="Schaap P."/>
            <person name="Gloeckner G."/>
        </authorList>
    </citation>
    <scope>NUCLEOTIDE SEQUENCE [LARGE SCALE GENOMIC DNA]</scope>
    <source>
        <strain evidence="4">ATCC 26659 / Pp 5 / PN500</strain>
    </source>
</reference>
<dbReference type="Pfam" id="PF01965">
    <property type="entry name" value="DJ-1_PfpI"/>
    <property type="match status" value="1"/>
</dbReference>
<dbReference type="PANTHER" id="PTHR42733">
    <property type="entry name" value="DJ-1 PROTEIN"/>
    <property type="match status" value="1"/>
</dbReference>
<dbReference type="GeneID" id="31360803"/>
<dbReference type="PROSITE" id="PS51276">
    <property type="entry name" value="PEPTIDASE_C56_PFPI"/>
    <property type="match status" value="1"/>
</dbReference>
<comment type="similarity">
    <text evidence="1">Belongs to the peptidase C56 family.</text>
</comment>
<dbReference type="MEROPS" id="C56.A06"/>
<name>D3BBC8_HETP5</name>